<keyword evidence="3" id="KW-0731">Sigma factor</keyword>
<dbReference type="InterPro" id="IPR007627">
    <property type="entry name" value="RNA_pol_sigma70_r2"/>
</dbReference>
<evidence type="ECO:0000256" key="3">
    <source>
        <dbReference type="ARBA" id="ARBA00023082"/>
    </source>
</evidence>
<dbReference type="Gene3D" id="1.10.1740.10">
    <property type="match status" value="1"/>
</dbReference>
<evidence type="ECO:0000313" key="9">
    <source>
        <dbReference type="Proteomes" id="UP000468388"/>
    </source>
</evidence>
<keyword evidence="4" id="KW-0238">DNA-binding</keyword>
<dbReference type="NCBIfam" id="TIGR02937">
    <property type="entry name" value="sigma70-ECF"/>
    <property type="match status" value="1"/>
</dbReference>
<dbReference type="InterPro" id="IPR039425">
    <property type="entry name" value="RNA_pol_sigma-70-like"/>
</dbReference>
<keyword evidence="2" id="KW-0805">Transcription regulation</keyword>
<dbReference type="Pfam" id="PF08281">
    <property type="entry name" value="Sigma70_r4_2"/>
    <property type="match status" value="1"/>
</dbReference>
<comment type="caution">
    <text evidence="8">The sequence shown here is derived from an EMBL/GenBank/DDBJ whole genome shotgun (WGS) entry which is preliminary data.</text>
</comment>
<dbReference type="PANTHER" id="PTHR43133">
    <property type="entry name" value="RNA POLYMERASE ECF-TYPE SIGMA FACTO"/>
    <property type="match status" value="1"/>
</dbReference>
<dbReference type="GO" id="GO:0006352">
    <property type="term" value="P:DNA-templated transcription initiation"/>
    <property type="evidence" value="ECO:0007669"/>
    <property type="project" value="InterPro"/>
</dbReference>
<reference evidence="8 9" key="1">
    <citation type="submission" date="2019-12" db="EMBL/GenBank/DDBJ databases">
        <title>The draft genomic sequence of strain Chitinophaga oryziterrae JCM 16595.</title>
        <authorList>
            <person name="Zhang X."/>
        </authorList>
    </citation>
    <scope>NUCLEOTIDE SEQUENCE [LARGE SCALE GENOMIC DNA]</scope>
    <source>
        <strain evidence="8 9">JCM 16595</strain>
    </source>
</reference>
<name>A0A6N8JAF3_9BACT</name>
<organism evidence="8 9">
    <name type="scientific">Chitinophaga oryziterrae</name>
    <dbReference type="NCBI Taxonomy" id="1031224"/>
    <lineage>
        <taxon>Bacteria</taxon>
        <taxon>Pseudomonadati</taxon>
        <taxon>Bacteroidota</taxon>
        <taxon>Chitinophagia</taxon>
        <taxon>Chitinophagales</taxon>
        <taxon>Chitinophagaceae</taxon>
        <taxon>Chitinophaga</taxon>
    </lineage>
</organism>
<evidence type="ECO:0000256" key="2">
    <source>
        <dbReference type="ARBA" id="ARBA00023015"/>
    </source>
</evidence>
<proteinExistence type="inferred from homology"/>
<dbReference type="Pfam" id="PF04542">
    <property type="entry name" value="Sigma70_r2"/>
    <property type="match status" value="1"/>
</dbReference>
<keyword evidence="9" id="KW-1185">Reference proteome</keyword>
<dbReference type="InterPro" id="IPR036388">
    <property type="entry name" value="WH-like_DNA-bd_sf"/>
</dbReference>
<evidence type="ECO:0000256" key="5">
    <source>
        <dbReference type="ARBA" id="ARBA00023163"/>
    </source>
</evidence>
<dbReference type="Gene3D" id="1.10.10.10">
    <property type="entry name" value="Winged helix-like DNA-binding domain superfamily/Winged helix DNA-binding domain"/>
    <property type="match status" value="1"/>
</dbReference>
<dbReference type="EMBL" id="WRXO01000002">
    <property type="protein sequence ID" value="MVT41296.1"/>
    <property type="molecule type" value="Genomic_DNA"/>
</dbReference>
<evidence type="ECO:0000313" key="8">
    <source>
        <dbReference type="EMBL" id="MVT41296.1"/>
    </source>
</evidence>
<dbReference type="InterPro" id="IPR013249">
    <property type="entry name" value="RNA_pol_sigma70_r4_t2"/>
</dbReference>
<dbReference type="InterPro" id="IPR013324">
    <property type="entry name" value="RNA_pol_sigma_r3/r4-like"/>
</dbReference>
<keyword evidence="5" id="KW-0804">Transcription</keyword>
<evidence type="ECO:0000256" key="1">
    <source>
        <dbReference type="ARBA" id="ARBA00010641"/>
    </source>
</evidence>
<dbReference type="GO" id="GO:0016987">
    <property type="term" value="F:sigma factor activity"/>
    <property type="evidence" value="ECO:0007669"/>
    <property type="project" value="UniProtKB-KW"/>
</dbReference>
<dbReference type="AlphaFoldDB" id="A0A6N8JAF3"/>
<dbReference type="InterPro" id="IPR014284">
    <property type="entry name" value="RNA_pol_sigma-70_dom"/>
</dbReference>
<dbReference type="Proteomes" id="UP000468388">
    <property type="component" value="Unassembled WGS sequence"/>
</dbReference>
<protein>
    <submittedName>
        <fullName evidence="8">Sigma-70 family RNA polymerase sigma factor</fullName>
    </submittedName>
</protein>
<evidence type="ECO:0000259" key="7">
    <source>
        <dbReference type="Pfam" id="PF08281"/>
    </source>
</evidence>
<dbReference type="PANTHER" id="PTHR43133:SF8">
    <property type="entry name" value="RNA POLYMERASE SIGMA FACTOR HI_1459-RELATED"/>
    <property type="match status" value="1"/>
</dbReference>
<dbReference type="GO" id="GO:0003677">
    <property type="term" value="F:DNA binding"/>
    <property type="evidence" value="ECO:0007669"/>
    <property type="project" value="UniProtKB-KW"/>
</dbReference>
<gene>
    <name evidence="8" type="ORF">GO495_11935</name>
</gene>
<dbReference type="SUPFAM" id="SSF88659">
    <property type="entry name" value="Sigma3 and sigma4 domains of RNA polymerase sigma factors"/>
    <property type="match status" value="1"/>
</dbReference>
<evidence type="ECO:0000259" key="6">
    <source>
        <dbReference type="Pfam" id="PF04542"/>
    </source>
</evidence>
<evidence type="ECO:0000256" key="4">
    <source>
        <dbReference type="ARBA" id="ARBA00023125"/>
    </source>
</evidence>
<feature type="domain" description="RNA polymerase sigma factor 70 region 4 type 2" evidence="7">
    <location>
        <begin position="123"/>
        <end position="174"/>
    </location>
</feature>
<feature type="domain" description="RNA polymerase sigma-70 region 2" evidence="6">
    <location>
        <begin position="28"/>
        <end position="94"/>
    </location>
</feature>
<accession>A0A6N8JAF3</accession>
<sequence>MYVRYQLEDIQELIHKCLINDRGGQEKLYRKFYPALYLLCKKFFKDENDALEALNDGMLKVFKNIGQYNENKGAFFNWVYTIVRNAACDKLKRDNTHTFTSSDITDFVIAGSDNPLSDLEWKDIYQLLQVLPLGTRAVCVLYYLEGFSINEICGQLQLSAGTVKWHLSETRMKMKPVLLKYHSKK</sequence>
<dbReference type="SUPFAM" id="SSF88946">
    <property type="entry name" value="Sigma2 domain of RNA polymerase sigma factors"/>
    <property type="match status" value="1"/>
</dbReference>
<comment type="similarity">
    <text evidence="1">Belongs to the sigma-70 factor family. ECF subfamily.</text>
</comment>
<dbReference type="InterPro" id="IPR013325">
    <property type="entry name" value="RNA_pol_sigma_r2"/>
</dbReference>